<evidence type="ECO:0000256" key="1">
    <source>
        <dbReference type="ARBA" id="ARBA00022729"/>
    </source>
</evidence>
<feature type="domain" description="UMOD/GP2/OIT3-like D8C" evidence="4">
    <location>
        <begin position="231"/>
        <end position="286"/>
    </location>
</feature>
<accession>A7S1S9</accession>
<evidence type="ECO:0000313" key="5">
    <source>
        <dbReference type="EMBL" id="EDO42372.1"/>
    </source>
</evidence>
<feature type="domain" description="UMOD/GP2/OIT3-like D8C" evidence="4">
    <location>
        <begin position="485"/>
        <end position="561"/>
    </location>
</feature>
<feature type="chain" id="PRO_5002714046" description="UMOD/GP2/OIT3-like D8C domain-containing protein" evidence="3">
    <location>
        <begin position="20"/>
        <end position="666"/>
    </location>
</feature>
<dbReference type="PhylomeDB" id="A7S1S9"/>
<feature type="domain" description="UMOD/GP2/OIT3-like D8C" evidence="4">
    <location>
        <begin position="64"/>
        <end position="139"/>
    </location>
</feature>
<keyword evidence="2" id="KW-1015">Disulfide bond</keyword>
<dbReference type="InterPro" id="IPR057774">
    <property type="entry name" value="D8C_UMOD/GP2/OIT3-like"/>
</dbReference>
<dbReference type="eggNOG" id="ENOG502S9G5">
    <property type="taxonomic scope" value="Eukaryota"/>
</dbReference>
<keyword evidence="1 3" id="KW-0732">Signal</keyword>
<evidence type="ECO:0000259" key="4">
    <source>
        <dbReference type="Pfam" id="PF23283"/>
    </source>
</evidence>
<dbReference type="InParanoid" id="A7S1S9"/>
<gene>
    <name evidence="5" type="ORF">NEMVEDRAFT_v1g242253</name>
</gene>
<dbReference type="Proteomes" id="UP000001593">
    <property type="component" value="Unassembled WGS sequence"/>
</dbReference>
<proteinExistence type="predicted"/>
<feature type="signal peptide" evidence="3">
    <location>
        <begin position="1"/>
        <end position="19"/>
    </location>
</feature>
<dbReference type="Pfam" id="PF23283">
    <property type="entry name" value="D8C_UMOD"/>
    <property type="match status" value="4"/>
</dbReference>
<dbReference type="HOGENOM" id="CLU_471185_0_0_1"/>
<evidence type="ECO:0000256" key="3">
    <source>
        <dbReference type="SAM" id="SignalP"/>
    </source>
</evidence>
<dbReference type="EMBL" id="DS469565">
    <property type="protein sequence ID" value="EDO42372.1"/>
    <property type="molecule type" value="Genomic_DNA"/>
</dbReference>
<protein>
    <recommendedName>
        <fullName evidence="4">UMOD/GP2/OIT3-like D8C domain-containing protein</fullName>
    </recommendedName>
</protein>
<name>A7S1S9_NEMVE</name>
<dbReference type="PANTHER" id="PTHR36191:SF4">
    <property type="entry name" value="VWFD DOMAIN-CONTAINING PROTEIN"/>
    <property type="match status" value="1"/>
</dbReference>
<dbReference type="OMA" id="DKTPACH"/>
<evidence type="ECO:0000256" key="2">
    <source>
        <dbReference type="ARBA" id="ARBA00023157"/>
    </source>
</evidence>
<dbReference type="PANTHER" id="PTHR36191">
    <property type="entry name" value="ENDO/EXONUCLEASE/PHOSPHATASE DOMAIN-CONTAINING PROTEIN-RELATED"/>
    <property type="match status" value="1"/>
</dbReference>
<feature type="domain" description="UMOD/GP2/OIT3-like D8C" evidence="4">
    <location>
        <begin position="349"/>
        <end position="424"/>
    </location>
</feature>
<keyword evidence="6" id="KW-1185">Reference proteome</keyword>
<evidence type="ECO:0000313" key="6">
    <source>
        <dbReference type="Proteomes" id="UP000001593"/>
    </source>
</evidence>
<reference evidence="5 6" key="1">
    <citation type="journal article" date="2007" name="Science">
        <title>Sea anemone genome reveals ancestral eumetazoan gene repertoire and genomic organization.</title>
        <authorList>
            <person name="Putnam N.H."/>
            <person name="Srivastava M."/>
            <person name="Hellsten U."/>
            <person name="Dirks B."/>
            <person name="Chapman J."/>
            <person name="Salamov A."/>
            <person name="Terry A."/>
            <person name="Shapiro H."/>
            <person name="Lindquist E."/>
            <person name="Kapitonov V.V."/>
            <person name="Jurka J."/>
            <person name="Genikhovich G."/>
            <person name="Grigoriev I.V."/>
            <person name="Lucas S.M."/>
            <person name="Steele R.E."/>
            <person name="Finnerty J.R."/>
            <person name="Technau U."/>
            <person name="Martindale M.Q."/>
            <person name="Rokhsar D.S."/>
        </authorList>
    </citation>
    <scope>NUCLEOTIDE SEQUENCE [LARGE SCALE GENOMIC DNA]</scope>
    <source>
        <strain evidence="6">CH2 X CH6</strain>
    </source>
</reference>
<organism evidence="5 6">
    <name type="scientific">Nematostella vectensis</name>
    <name type="common">Starlet sea anemone</name>
    <dbReference type="NCBI Taxonomy" id="45351"/>
    <lineage>
        <taxon>Eukaryota</taxon>
        <taxon>Metazoa</taxon>
        <taxon>Cnidaria</taxon>
        <taxon>Anthozoa</taxon>
        <taxon>Hexacorallia</taxon>
        <taxon>Actiniaria</taxon>
        <taxon>Edwardsiidae</taxon>
        <taxon>Nematostella</taxon>
    </lineage>
</organism>
<sequence length="666" mass="73687">MRVFLLLVLVVLLVASVKTEECKNYKVLDSKDRAQGEPSGNVLKCDQRDIPSKGWYRFSGAAGDRMPTHVVPKNHCGTHAPGWLNGANPSVAEGIVSRKVCFHWTSGDCQWNQMIRVKNCGGFYVYELDKTPACHLRFCGNAGAAPTTPPTTPPVANALLLDFITMSLNAAITKFWTARTGLKANHVVTYSSATETTFPPRAGTDSRVPQATVCPLMLYQCIDAAPTHQAGLNGSNPSVAEGIVSRKVCFNWGSICQWSQMIRVKNCGGFYVYELDKTPACSLRFCGNAGAVPTTPPPTTPPVVNECRNYKVLNSKDRAQGEPRGNVLKCDRNDIPSKGWYRFSGAAGDRMPTHVVPKNHCGTHAPGWLNGANPSVAEGIVSRKVCFHWTSGDCQWNQMIRVKNCGGFYVYELDKTPACHLRFCGNAGAAPTTPPTTPPVVNECRHYQILDSPDRAQGQLSNNVLRCDRNDIKGKGWYRFTGAAGNAMPTKCVPIRRCGTHAPGWMVGRQPSPIEGRVRRTVCFNWAGNCCKWRQNILVRNCGHFLVYELDKTPACHLRFCGNAGGLPPPPTTVRPPFTRPNKCHVLRSLLRALRQILNKIDNVIRQRKGGPLMHYKRELASHMTNIDKVVGELDDRRDEKEVQDALTEYEFLQARAKQLMGQIIE</sequence>
<dbReference type="AlphaFoldDB" id="A7S1S9"/>